<reference evidence="4 5" key="1">
    <citation type="submission" date="2018-09" db="EMBL/GenBank/DDBJ databases">
        <authorList>
            <person name="Wang Z."/>
        </authorList>
    </citation>
    <scope>NUCLEOTIDE SEQUENCE [LARGE SCALE GENOMIC DNA]</scope>
    <source>
        <strain evidence="4 5">ALS 81</strain>
    </source>
</reference>
<proteinExistence type="predicted"/>
<protein>
    <submittedName>
        <fullName evidence="4">L-fucose mutarotase</fullName>
        <ecNumber evidence="4">5.1.3.29</ecNumber>
    </submittedName>
</protein>
<evidence type="ECO:0000313" key="4">
    <source>
        <dbReference type="EMBL" id="RKF20081.1"/>
    </source>
</evidence>
<dbReference type="InterPro" id="IPR007721">
    <property type="entry name" value="RbsD_FucU"/>
</dbReference>
<evidence type="ECO:0000313" key="5">
    <source>
        <dbReference type="Proteomes" id="UP000286482"/>
    </source>
</evidence>
<keyword evidence="5" id="KW-1185">Reference proteome</keyword>
<dbReference type="GO" id="GO:0062193">
    <property type="term" value="F:D-ribose pyranase activity"/>
    <property type="evidence" value="ECO:0007669"/>
    <property type="project" value="UniProtKB-EC"/>
</dbReference>
<dbReference type="Gene3D" id="3.40.1650.10">
    <property type="entry name" value="RbsD-like domain"/>
    <property type="match status" value="1"/>
</dbReference>
<comment type="catalytic activity">
    <reaction evidence="3">
        <text>alpha-L-fucose = beta-L-fucose</text>
        <dbReference type="Rhea" id="RHEA:25580"/>
        <dbReference type="ChEBI" id="CHEBI:42548"/>
        <dbReference type="ChEBI" id="CHEBI:42589"/>
        <dbReference type="EC" id="5.1.3.29"/>
    </reaction>
</comment>
<evidence type="ECO:0000256" key="3">
    <source>
        <dbReference type="ARBA" id="ARBA00036324"/>
    </source>
</evidence>
<sequence>MLKMINPLISPELLCELSKMGHGDEIVLSDAHFPADSVNDTIFRADGIEVADLLDAILPLFELDQYVDDKVVMMQAVSGDHLPEGLVEEYSRSLPGGVAISFTERFAFYERSKNATCVVVTGTTRKYGNIILKKGVTPDWQSN</sequence>
<evidence type="ECO:0000256" key="2">
    <source>
        <dbReference type="ARBA" id="ARBA00023235"/>
    </source>
</evidence>
<dbReference type="GO" id="GO:0036373">
    <property type="term" value="F:L-fucose mutarotase activity"/>
    <property type="evidence" value="ECO:0007669"/>
    <property type="project" value="UniProtKB-EC"/>
</dbReference>
<dbReference type="GO" id="GO:0006004">
    <property type="term" value="P:fucose metabolic process"/>
    <property type="evidence" value="ECO:0007669"/>
    <property type="project" value="TreeGrafter"/>
</dbReference>
<dbReference type="AlphaFoldDB" id="A0A420EH72"/>
<accession>A0A420EH72</accession>
<evidence type="ECO:0000256" key="1">
    <source>
        <dbReference type="ARBA" id="ARBA00000223"/>
    </source>
</evidence>
<dbReference type="EC" id="5.1.3.29" evidence="4"/>
<comment type="catalytic activity">
    <reaction evidence="1">
        <text>beta-D-ribopyranose = beta-D-ribofuranose</text>
        <dbReference type="Rhea" id="RHEA:25432"/>
        <dbReference type="ChEBI" id="CHEBI:27476"/>
        <dbReference type="ChEBI" id="CHEBI:47002"/>
        <dbReference type="EC" id="5.4.99.62"/>
    </reaction>
</comment>
<dbReference type="EMBL" id="RAQO01000004">
    <property type="protein sequence ID" value="RKF20081.1"/>
    <property type="molecule type" value="Genomic_DNA"/>
</dbReference>
<dbReference type="InterPro" id="IPR050443">
    <property type="entry name" value="RbsD/FucU_mutarotase"/>
</dbReference>
<dbReference type="OrthoDB" id="7947972at2"/>
<comment type="caution">
    <text evidence="4">The sequence shown here is derived from an EMBL/GenBank/DDBJ whole genome shotgun (WGS) entry which is preliminary data.</text>
</comment>
<dbReference type="Pfam" id="PF05025">
    <property type="entry name" value="RbsD_FucU"/>
    <property type="match status" value="1"/>
</dbReference>
<dbReference type="NCBIfam" id="NF011949">
    <property type="entry name" value="PRK15420.1"/>
    <property type="match status" value="1"/>
</dbReference>
<dbReference type="SUPFAM" id="SSF102546">
    <property type="entry name" value="RbsD-like"/>
    <property type="match status" value="1"/>
</dbReference>
<name>A0A420EH72_9ALTE</name>
<keyword evidence="2 4" id="KW-0413">Isomerase</keyword>
<dbReference type="PANTHER" id="PTHR31690:SF4">
    <property type="entry name" value="FUCOSE MUTAROTASE"/>
    <property type="match status" value="1"/>
</dbReference>
<dbReference type="GO" id="GO:0042806">
    <property type="term" value="F:fucose binding"/>
    <property type="evidence" value="ECO:0007669"/>
    <property type="project" value="TreeGrafter"/>
</dbReference>
<dbReference type="RefSeq" id="WP_120354085.1">
    <property type="nucleotide sequence ID" value="NZ_RAQO01000004.1"/>
</dbReference>
<gene>
    <name evidence="4" type="ORF">DBZ36_06430</name>
</gene>
<dbReference type="Proteomes" id="UP000286482">
    <property type="component" value="Unassembled WGS sequence"/>
</dbReference>
<dbReference type="PANTHER" id="PTHR31690">
    <property type="entry name" value="FUCOSE MUTAROTASE"/>
    <property type="match status" value="1"/>
</dbReference>
<organism evidence="4 5">
    <name type="scientific">Alginatibacterium sediminis</name>
    <dbReference type="NCBI Taxonomy" id="2164068"/>
    <lineage>
        <taxon>Bacteria</taxon>
        <taxon>Pseudomonadati</taxon>
        <taxon>Pseudomonadota</taxon>
        <taxon>Gammaproteobacteria</taxon>
        <taxon>Alteromonadales</taxon>
        <taxon>Alteromonadaceae</taxon>
        <taxon>Alginatibacterium</taxon>
    </lineage>
</organism>
<dbReference type="InterPro" id="IPR023750">
    <property type="entry name" value="RbsD-like_sf"/>
</dbReference>